<evidence type="ECO:0000256" key="3">
    <source>
        <dbReference type="PROSITE-ProRule" id="PRU01248"/>
    </source>
</evidence>
<reference evidence="6 7" key="1">
    <citation type="submission" date="2023-07" db="EMBL/GenBank/DDBJ databases">
        <title>Sequencing the genomes of 1000 actinobacteria strains.</title>
        <authorList>
            <person name="Klenk H.-P."/>
        </authorList>
    </citation>
    <scope>NUCLEOTIDE SEQUENCE [LARGE SCALE GENOMIC DNA]</scope>
    <source>
        <strain evidence="6 7">DSM 14555</strain>
    </source>
</reference>
<feature type="domain" description="Core-binding (CB)" evidence="5">
    <location>
        <begin position="61"/>
        <end position="140"/>
    </location>
</feature>
<dbReference type="InterPro" id="IPR013762">
    <property type="entry name" value="Integrase-like_cat_sf"/>
</dbReference>
<dbReference type="RefSeq" id="WP_309799868.1">
    <property type="nucleotide sequence ID" value="NZ_BAAAHY010000004.1"/>
</dbReference>
<dbReference type="InterPro" id="IPR044068">
    <property type="entry name" value="CB"/>
</dbReference>
<dbReference type="CDD" id="cd01189">
    <property type="entry name" value="INT_ICEBs1_C_like"/>
    <property type="match status" value="1"/>
</dbReference>
<dbReference type="Proteomes" id="UP001185069">
    <property type="component" value="Unassembled WGS sequence"/>
</dbReference>
<dbReference type="InterPro" id="IPR010998">
    <property type="entry name" value="Integrase_recombinase_N"/>
</dbReference>
<organism evidence="6 7">
    <name type="scientific">Arthrobacter russicus</name>
    <dbReference type="NCBI Taxonomy" id="172040"/>
    <lineage>
        <taxon>Bacteria</taxon>
        <taxon>Bacillati</taxon>
        <taxon>Actinomycetota</taxon>
        <taxon>Actinomycetes</taxon>
        <taxon>Micrococcales</taxon>
        <taxon>Micrococcaceae</taxon>
        <taxon>Arthrobacter</taxon>
    </lineage>
</organism>
<keyword evidence="2" id="KW-0233">DNA recombination</keyword>
<proteinExistence type="predicted"/>
<evidence type="ECO:0000259" key="4">
    <source>
        <dbReference type="PROSITE" id="PS51898"/>
    </source>
</evidence>
<dbReference type="InterPro" id="IPR050090">
    <property type="entry name" value="Tyrosine_recombinase_XerCD"/>
</dbReference>
<dbReference type="SUPFAM" id="SSF56349">
    <property type="entry name" value="DNA breaking-rejoining enzymes"/>
    <property type="match status" value="1"/>
</dbReference>
<dbReference type="Gene3D" id="1.10.443.10">
    <property type="entry name" value="Intergrase catalytic core"/>
    <property type="match status" value="1"/>
</dbReference>
<dbReference type="PROSITE" id="PS51900">
    <property type="entry name" value="CB"/>
    <property type="match status" value="1"/>
</dbReference>
<dbReference type="PROSITE" id="PS51898">
    <property type="entry name" value="TYR_RECOMBINASE"/>
    <property type="match status" value="1"/>
</dbReference>
<evidence type="ECO:0000313" key="6">
    <source>
        <dbReference type="EMBL" id="MDR6270659.1"/>
    </source>
</evidence>
<keyword evidence="7" id="KW-1185">Reference proteome</keyword>
<feature type="domain" description="Tyr recombinase" evidence="4">
    <location>
        <begin position="161"/>
        <end position="367"/>
    </location>
</feature>
<dbReference type="PANTHER" id="PTHR30349:SF91">
    <property type="entry name" value="INTA PROTEIN"/>
    <property type="match status" value="1"/>
</dbReference>
<name>A0ABU1JEW0_9MICC</name>
<evidence type="ECO:0000313" key="7">
    <source>
        <dbReference type="Proteomes" id="UP001185069"/>
    </source>
</evidence>
<evidence type="ECO:0000259" key="5">
    <source>
        <dbReference type="PROSITE" id="PS51900"/>
    </source>
</evidence>
<dbReference type="Pfam" id="PF00589">
    <property type="entry name" value="Phage_integrase"/>
    <property type="match status" value="1"/>
</dbReference>
<evidence type="ECO:0000256" key="1">
    <source>
        <dbReference type="ARBA" id="ARBA00023125"/>
    </source>
</evidence>
<dbReference type="EMBL" id="JAVDQF010000001">
    <property type="protein sequence ID" value="MDR6270659.1"/>
    <property type="molecule type" value="Genomic_DNA"/>
</dbReference>
<keyword evidence="1 3" id="KW-0238">DNA-binding</keyword>
<sequence>MSRAAKGEGTAFKTDSGWRGYVTVNGKRKYFSAKTKAEAAQLRRHLLSRRDQGELSVGKVPTLKEWLDHWLSISEHRESTKVGYRNYVENYIEPLHGVPLDKLGLEHLERLYADMESRGLSGSTRHQVHSIIRVALKHAVWRGHVGRNVAALVKPPSVGKPRTEALSEADLDACFRAAIGNRYEARWFLSLQYGLRPGEATALEWPDVDFEKGQLHVHQQLQNIPGKGLVRVALPKTAKGDRLIDLPEYLIDMLAKRRADQLREMLEAGDEWAPWEDEGRPTAFVFTQRNGQPLRPGLDVTEWQRLLDRAGLPRQRRYVARHTAASVMVANGTDIATIAEVFGHASPSFTLNTYTHALAERKKELAKKMNRLAAPYAAPYEVISRDSE</sequence>
<protein>
    <submittedName>
        <fullName evidence="6">Integrase</fullName>
    </submittedName>
</protein>
<evidence type="ECO:0000256" key="2">
    <source>
        <dbReference type="ARBA" id="ARBA00023172"/>
    </source>
</evidence>
<dbReference type="InterPro" id="IPR011010">
    <property type="entry name" value="DNA_brk_join_enz"/>
</dbReference>
<dbReference type="InterPro" id="IPR002104">
    <property type="entry name" value="Integrase_catalytic"/>
</dbReference>
<accession>A0ABU1JEW0</accession>
<dbReference type="PANTHER" id="PTHR30349">
    <property type="entry name" value="PHAGE INTEGRASE-RELATED"/>
    <property type="match status" value="1"/>
</dbReference>
<comment type="caution">
    <text evidence="6">The sequence shown here is derived from an EMBL/GenBank/DDBJ whole genome shotgun (WGS) entry which is preliminary data.</text>
</comment>
<gene>
    <name evidence="6" type="ORF">JOE69_002897</name>
</gene>
<dbReference type="Gene3D" id="1.10.150.130">
    <property type="match status" value="1"/>
</dbReference>